<dbReference type="OrthoDB" id="6022258at2759"/>
<keyword evidence="5" id="KW-1185">Reference proteome</keyword>
<keyword evidence="3" id="KW-0732">Signal</keyword>
<dbReference type="STRING" id="6669.E9GL08"/>
<feature type="chain" id="PRO_5003241105" evidence="3">
    <location>
        <begin position="19"/>
        <end position="1962"/>
    </location>
</feature>
<comment type="subcellular location">
    <subcellularLocation>
        <location evidence="1">Secreted</location>
    </subcellularLocation>
</comment>
<gene>
    <name evidence="4" type="ORF">DAPPUDRAFT_304358</name>
</gene>
<keyword evidence="2" id="KW-0964">Secreted</keyword>
<organism evidence="4 5">
    <name type="scientific">Daphnia pulex</name>
    <name type="common">Water flea</name>
    <dbReference type="NCBI Taxonomy" id="6669"/>
    <lineage>
        <taxon>Eukaryota</taxon>
        <taxon>Metazoa</taxon>
        <taxon>Ecdysozoa</taxon>
        <taxon>Arthropoda</taxon>
        <taxon>Crustacea</taxon>
        <taxon>Branchiopoda</taxon>
        <taxon>Diplostraca</taxon>
        <taxon>Cladocera</taxon>
        <taxon>Anomopoda</taxon>
        <taxon>Daphniidae</taxon>
        <taxon>Daphnia</taxon>
    </lineage>
</organism>
<dbReference type="PhylomeDB" id="E9GL08"/>
<sequence>MASIIIISALLIVPCRLAFKIPDSGSAVANLWSEFELQLQDTVFQALDRHERHRRAAPVQDVWTGIVPDLYQHRDQLVVDSVNIVSSNTLQCQNQNGNEVLLDSVQYEKRRYTLVACGDRMNLYRLNSNALQLMDYKRVRVFDVNGVIFCMLAKKTNNKIRPGIFKLAFNKGQIHFDLVTTSSFSDNSPVQICTVDGQGHLFNYDVDQKRLNTYLFDTLQLEHHQIIEAEGVKDFQCFRIGSTHYLAFATFQSMKIFQFVDGFYEALQTLPLQGVSVIKPLSPPTYRDDTFLLISGFNVTSFEAFVNILLLDASSLTFVPMHSTCSDPIVIDSPPKKIKPSGNMLNFSVMYIKSQTNIWFLDIGCLTSIDNLDFSSLTSIILDHQLLLVISEGSVGWILTVDVHLEPVENPVARQLLGVQGRIDATTSAAEKAGAKSREFLEFSKGIVLYDSDVKLKGSWKVRTIEVPEVTLEKINQTEVDFNPESWIPGLDVIVVDIQKKMTELERLLAEMDGRLQGTIQNGTQDNIDFGHLIVDGSMLINQLEVTKLSVEKLNGLPFDPLVTDVVRLDSERMIESLVLMGTLTTDALSAKQINGILVEDVLVKSDKHPKITGDLIVNNNVSVIGDVIVGGTVNGIYLSSEILTSNDTHDSINFADDVIVVDLSVDGHLNGVDASHVIPNVVVDKTLDVQLDNVHFDHLVIDGNLEIKSDVVNDIDIMALNASAIRLDADQLIEGSIVFKQGVAAEKFLQVETINGINFDDFITKNTSFDDIVMTGIFFTTVIQHIYFKPACTYTGEKVFHGNVNTRVLHVEKTVNNHHLHNALTLDTRQTVEGTLRLLNGFEVPTGDLTVETVNGIDWKAVREHGVHPAILKLQGINKNVTIRNLCSIGGSLAAGHLKVNGESLEDLLNDIVYSNGDDVIITGPKKFSSLKINSLQVDDYINGLKLLEELLTSSTDQTITGRYDFQRFVDFSALDVKGRLNKYHLDELLGSVLQFDDNFNSVTCRLKFYHVSVSDEIIVNGSINGFPTDLMVLDGVDQTFTAPQKLVSPDFSSLTIGGNLNMTDAANHVNGLDLDLFDRRRVTVSTDQWIRGAWAVGNISGDTLSFRTLNDLTVDKWKSSFVHAHSPTAQTIKADLFDINVLEVKGDIMTSSNKINDYDLHWLSQVAGDIRDKLVFNTSVSFEHLESEQIRVNGTVNGFSLQRLKDDVVHHNQKPRVTGVKKFKTVQVKGDVDAELVNGRRLLDSFLHISADQTIESPIKFADQVIAGDMKMIGDSTTLNGVPNSLLFSSQTLTHNIHRGDIIFEQQIDVDSLEIKSLQGENWEQLVSSLARINDTNIFTGTVTFTSPVKIEGALSVGELNGVDVKKFIEDVVLVDVDANITSPKYFDQLETARLSTHSLHSDSVYPDIISTARDAIRLDVSDIVNGTMVFETISVNRNVKVSKLNDQPFPSGFVTLDTDQELPDSMVVDKVIMLGDIILEDGARVNGFDLKAECANTWMVDGDEKIESHKVFQGQVDLSGNLTVTQKVNGIPDFGQEVVMLANVGSVYGAPQFSDLTISGNVVNVGLTNDIDLVDLASRALYLDAPINTNAVWSLGNAMIHGGNFLLPVEAKINDNSFNVGQLTGITSFVEPRILKVEERNVYNAALQWHDALRHAYFKMDHLDLSQTINLPHQVTALSELQMNDTSLLFIGTRGGSMVYSRKSNETSYSLAGIPQDTGNVSKWLALPPVFAASLSTTGTKLWRIVSSDPFRMDLVDDFGSDVVEITDEAIHNLRSVSTSGNASKTNSAVASLGGVQVYERMKTPAEISNSNGQLNSDYKMHNFRLGSKSMIALIMTFSPEVLASVVGCPGVRLFSTNTGSMKLEHIIPACDVRAITTFSHGNLPDDYLLLAEHEAVTVYHYEGASGYVQKFRLPYPTATALHSWSIKSGSDSDLLVAVAKADRVAIHNSVTVGDYIVD</sequence>
<dbReference type="PANTHER" id="PTHR22918:SF6">
    <property type="entry name" value="EG:8D8.1 PROTEIN-RELATED"/>
    <property type="match status" value="1"/>
</dbReference>
<dbReference type="InterPro" id="IPR051666">
    <property type="entry name" value="SP_Capacitation_Regulator"/>
</dbReference>
<evidence type="ECO:0000256" key="3">
    <source>
        <dbReference type="SAM" id="SignalP"/>
    </source>
</evidence>
<dbReference type="eggNOG" id="ENOG502RZ4E">
    <property type="taxonomic scope" value="Eukaryota"/>
</dbReference>
<dbReference type="Proteomes" id="UP000000305">
    <property type="component" value="Unassembled WGS sequence"/>
</dbReference>
<dbReference type="InParanoid" id="E9GL08"/>
<dbReference type="PANTHER" id="PTHR22918">
    <property type="entry name" value="SEMINAL PLASMA PROTEIN"/>
    <property type="match status" value="1"/>
</dbReference>
<dbReference type="GO" id="GO:0009986">
    <property type="term" value="C:cell surface"/>
    <property type="evidence" value="ECO:0000318"/>
    <property type="project" value="GO_Central"/>
</dbReference>
<reference evidence="4 5" key="1">
    <citation type="journal article" date="2011" name="Science">
        <title>The ecoresponsive genome of Daphnia pulex.</title>
        <authorList>
            <person name="Colbourne J.K."/>
            <person name="Pfrender M.E."/>
            <person name="Gilbert D."/>
            <person name="Thomas W.K."/>
            <person name="Tucker A."/>
            <person name="Oakley T.H."/>
            <person name="Tokishita S."/>
            <person name="Aerts A."/>
            <person name="Arnold G.J."/>
            <person name="Basu M.K."/>
            <person name="Bauer D.J."/>
            <person name="Caceres C.E."/>
            <person name="Carmel L."/>
            <person name="Casola C."/>
            <person name="Choi J.H."/>
            <person name="Detter J.C."/>
            <person name="Dong Q."/>
            <person name="Dusheyko S."/>
            <person name="Eads B.D."/>
            <person name="Frohlich T."/>
            <person name="Geiler-Samerotte K.A."/>
            <person name="Gerlach D."/>
            <person name="Hatcher P."/>
            <person name="Jogdeo S."/>
            <person name="Krijgsveld J."/>
            <person name="Kriventseva E.V."/>
            <person name="Kultz D."/>
            <person name="Laforsch C."/>
            <person name="Lindquist E."/>
            <person name="Lopez J."/>
            <person name="Manak J.R."/>
            <person name="Muller J."/>
            <person name="Pangilinan J."/>
            <person name="Patwardhan R.P."/>
            <person name="Pitluck S."/>
            <person name="Pritham E.J."/>
            <person name="Rechtsteiner A."/>
            <person name="Rho M."/>
            <person name="Rogozin I.B."/>
            <person name="Sakarya O."/>
            <person name="Salamov A."/>
            <person name="Schaack S."/>
            <person name="Shapiro H."/>
            <person name="Shiga Y."/>
            <person name="Skalitzky C."/>
            <person name="Smith Z."/>
            <person name="Souvorov A."/>
            <person name="Sung W."/>
            <person name="Tang Z."/>
            <person name="Tsuchiya D."/>
            <person name="Tu H."/>
            <person name="Vos H."/>
            <person name="Wang M."/>
            <person name="Wolf Y.I."/>
            <person name="Yamagata H."/>
            <person name="Yamada T."/>
            <person name="Ye Y."/>
            <person name="Shaw J.R."/>
            <person name="Andrews J."/>
            <person name="Crease T.J."/>
            <person name="Tang H."/>
            <person name="Lucas S.M."/>
            <person name="Robertson H.M."/>
            <person name="Bork P."/>
            <person name="Koonin E.V."/>
            <person name="Zdobnov E.M."/>
            <person name="Grigoriev I.V."/>
            <person name="Lynch M."/>
            <person name="Boore J.L."/>
        </authorList>
    </citation>
    <scope>NUCLEOTIDE SEQUENCE [LARGE SCALE GENOMIC DNA]</scope>
</reference>
<evidence type="ECO:0000313" key="5">
    <source>
        <dbReference type="Proteomes" id="UP000000305"/>
    </source>
</evidence>
<evidence type="ECO:0000256" key="2">
    <source>
        <dbReference type="ARBA" id="ARBA00022525"/>
    </source>
</evidence>
<protein>
    <submittedName>
        <fullName evidence="4">Uncharacterized protein</fullName>
    </submittedName>
</protein>
<dbReference type="KEGG" id="dpx:DAPPUDRAFT_304358"/>
<evidence type="ECO:0000313" key="4">
    <source>
        <dbReference type="EMBL" id="EFX79875.1"/>
    </source>
</evidence>
<dbReference type="GO" id="GO:0005576">
    <property type="term" value="C:extracellular region"/>
    <property type="evidence" value="ECO:0007669"/>
    <property type="project" value="UniProtKB-SubCell"/>
</dbReference>
<dbReference type="FunCoup" id="E9GL08">
    <property type="interactions" value="17"/>
</dbReference>
<dbReference type="GO" id="GO:0008201">
    <property type="term" value="F:heparin binding"/>
    <property type="evidence" value="ECO:0000318"/>
    <property type="project" value="GO_Central"/>
</dbReference>
<dbReference type="EMBL" id="GL732550">
    <property type="protein sequence ID" value="EFX79875.1"/>
    <property type="molecule type" value="Genomic_DNA"/>
</dbReference>
<proteinExistence type="predicted"/>
<dbReference type="HOGENOM" id="CLU_234586_0_0_1"/>
<accession>E9GL08</accession>
<feature type="signal peptide" evidence="3">
    <location>
        <begin position="1"/>
        <end position="18"/>
    </location>
</feature>
<evidence type="ECO:0000256" key="1">
    <source>
        <dbReference type="ARBA" id="ARBA00004613"/>
    </source>
</evidence>
<name>E9GL08_DAPPU</name>